<dbReference type="InterPro" id="IPR036928">
    <property type="entry name" value="AS_sf"/>
</dbReference>
<dbReference type="InterPro" id="IPR020556">
    <property type="entry name" value="Amidase_CS"/>
</dbReference>
<gene>
    <name evidence="3" type="ORF">C725_2543</name>
</gene>
<dbReference type="Proteomes" id="UP000011717">
    <property type="component" value="Unassembled WGS sequence"/>
</dbReference>
<dbReference type="GO" id="GO:0003824">
    <property type="term" value="F:catalytic activity"/>
    <property type="evidence" value="ECO:0007669"/>
    <property type="project" value="InterPro"/>
</dbReference>
<dbReference type="Pfam" id="PF01425">
    <property type="entry name" value="Amidase"/>
    <property type="match status" value="1"/>
</dbReference>
<sequence length="502" mass="52467">MPDFNRRRFLESAALLAAAAPLSGCLDTVRSTGTGHWRDAVSQASSVHDPADALELVNLAIYRLQEVNGQINAVTFTDFDSARRQAVALPNGRFAGVPTLIKDNLMVAGKPYTQGSRSLAEYVATQSDPFYTSAIGPMGLVPIGRSSLPEFGLTATTEPVLSGAARNPWNTGHSTGGSSGGSAAAVAAGVVAIAHANDGGGSIRIPASACGLVGLKPSRGRMAGDDDSDAATDLGVQGFLTRTVRDTAAAFHAAQGGPLYPAADLVTGASSQRLRIGGRLTRADGSLPDPEVVRVFEETMAILSRRGHRVSEADASFVPATMVGDFMTLWTLGAADRLQRARSLGEIPADGDLADYFEPLMLGMAERGAALTDADRDAAFGRLAAFSAAYREQFQTYDVQVTPVLGAPPAPIGYLSPRIPFEEQQARLTDYAGFTGAENVAGLPAISLPVGMSSDGLPIGLQFIGAPGAEPVLLALAFELENELNWAGRRPSVWVGDMELPE</sequence>
<evidence type="ECO:0000256" key="1">
    <source>
        <dbReference type="ARBA" id="ARBA00009199"/>
    </source>
</evidence>
<dbReference type="RefSeq" id="WP_008603486.1">
    <property type="nucleotide sequence ID" value="NZ_JACHGC010000005.1"/>
</dbReference>
<accession>M2S9I8</accession>
<evidence type="ECO:0000313" key="3">
    <source>
        <dbReference type="EMBL" id="EMD82055.1"/>
    </source>
</evidence>
<feature type="domain" description="Amidase" evidence="2">
    <location>
        <begin position="55"/>
        <end position="474"/>
    </location>
</feature>
<dbReference type="Gene3D" id="3.90.1300.10">
    <property type="entry name" value="Amidase signature (AS) domain"/>
    <property type="match status" value="1"/>
</dbReference>
<comment type="caution">
    <text evidence="3">The sequence shown here is derived from an EMBL/GenBank/DDBJ whole genome shotgun (WGS) entry which is preliminary data.</text>
</comment>
<name>M2S9I8_9SPHN</name>
<comment type="similarity">
    <text evidence="1">Belongs to the amidase family.</text>
</comment>
<dbReference type="EMBL" id="AMRV01000010">
    <property type="protein sequence ID" value="EMD82055.1"/>
    <property type="molecule type" value="Genomic_DNA"/>
</dbReference>
<protein>
    <submittedName>
        <fullName evidence="3">Putative amidase</fullName>
    </submittedName>
</protein>
<evidence type="ECO:0000259" key="2">
    <source>
        <dbReference type="Pfam" id="PF01425"/>
    </source>
</evidence>
<dbReference type="InterPro" id="IPR000120">
    <property type="entry name" value="Amidase"/>
</dbReference>
<dbReference type="SUPFAM" id="SSF75304">
    <property type="entry name" value="Amidase signature (AS) enzymes"/>
    <property type="match status" value="1"/>
</dbReference>
<proteinExistence type="inferred from homology"/>
<dbReference type="PROSITE" id="PS51318">
    <property type="entry name" value="TAT"/>
    <property type="match status" value="1"/>
</dbReference>
<dbReference type="InterPro" id="IPR023631">
    <property type="entry name" value="Amidase_dom"/>
</dbReference>
<dbReference type="AlphaFoldDB" id="M2S9I8"/>
<dbReference type="PANTHER" id="PTHR11895:SF7">
    <property type="entry name" value="GLUTAMYL-TRNA(GLN) AMIDOTRANSFERASE SUBUNIT A, MITOCHONDRIAL"/>
    <property type="match status" value="1"/>
</dbReference>
<organism evidence="3 4">
    <name type="scientific">Pacificimonas flava</name>
    <dbReference type="NCBI Taxonomy" id="1234595"/>
    <lineage>
        <taxon>Bacteria</taxon>
        <taxon>Pseudomonadati</taxon>
        <taxon>Pseudomonadota</taxon>
        <taxon>Alphaproteobacteria</taxon>
        <taxon>Sphingomonadales</taxon>
        <taxon>Sphingosinicellaceae</taxon>
        <taxon>Pacificimonas</taxon>
    </lineage>
</organism>
<dbReference type="InterPro" id="IPR006311">
    <property type="entry name" value="TAT_signal"/>
</dbReference>
<keyword evidence="4" id="KW-1185">Reference proteome</keyword>
<dbReference type="PROSITE" id="PS00571">
    <property type="entry name" value="AMIDASES"/>
    <property type="match status" value="1"/>
</dbReference>
<dbReference type="PANTHER" id="PTHR11895">
    <property type="entry name" value="TRANSAMIDASE"/>
    <property type="match status" value="1"/>
</dbReference>
<evidence type="ECO:0000313" key="4">
    <source>
        <dbReference type="Proteomes" id="UP000011717"/>
    </source>
</evidence>
<reference evidence="3 4" key="1">
    <citation type="journal article" date="2013" name="Genome Announc.">
        <title>Draft Genome Sequence of Strain JLT2015T, Belonging to the Family Sphingomonadaceae of the Alphaproteobacteria.</title>
        <authorList>
            <person name="Tang K."/>
            <person name="Liu K."/>
            <person name="Li S."/>
            <person name="Jiao N."/>
        </authorList>
    </citation>
    <scope>NUCLEOTIDE SEQUENCE [LARGE SCALE GENOMIC DNA]</scope>
    <source>
        <strain evidence="3 4">JLT2015</strain>
    </source>
</reference>